<dbReference type="GO" id="GO:0043565">
    <property type="term" value="F:sequence-specific DNA binding"/>
    <property type="evidence" value="ECO:0007669"/>
    <property type="project" value="InterPro"/>
</dbReference>
<gene>
    <name evidence="5" type="ORF">HOP40_27890</name>
</gene>
<dbReference type="InterPro" id="IPR050204">
    <property type="entry name" value="AraC_XylS_family_regulators"/>
</dbReference>
<dbReference type="InterPro" id="IPR018060">
    <property type="entry name" value="HTH_AraC"/>
</dbReference>
<dbReference type="Pfam" id="PF20240">
    <property type="entry name" value="DUF6597"/>
    <property type="match status" value="1"/>
</dbReference>
<reference evidence="5 6" key="1">
    <citation type="submission" date="2020-05" db="EMBL/GenBank/DDBJ databases">
        <authorList>
            <person name="Mo P."/>
        </authorList>
    </citation>
    <scope>NUCLEOTIDE SEQUENCE [LARGE SCALE GENOMIC DNA]</scope>
    <source>
        <strain evidence="5 6">Gen01</strain>
    </source>
</reference>
<evidence type="ECO:0000259" key="4">
    <source>
        <dbReference type="PROSITE" id="PS01124"/>
    </source>
</evidence>
<evidence type="ECO:0000313" key="5">
    <source>
        <dbReference type="EMBL" id="QJY49111.1"/>
    </source>
</evidence>
<proteinExistence type="predicted"/>
<name>A0A6M6JSA3_9PSEU</name>
<organism evidence="5 6">
    <name type="scientific">Pseudonocardia broussonetiae</name>
    <dbReference type="NCBI Taxonomy" id="2736640"/>
    <lineage>
        <taxon>Bacteria</taxon>
        <taxon>Bacillati</taxon>
        <taxon>Actinomycetota</taxon>
        <taxon>Actinomycetes</taxon>
        <taxon>Pseudonocardiales</taxon>
        <taxon>Pseudonocardiaceae</taxon>
        <taxon>Pseudonocardia</taxon>
    </lineage>
</organism>
<accession>A0A6M6JSA3</accession>
<dbReference type="PROSITE" id="PS01124">
    <property type="entry name" value="HTH_ARAC_FAMILY_2"/>
    <property type="match status" value="1"/>
</dbReference>
<evidence type="ECO:0000313" key="6">
    <source>
        <dbReference type="Proteomes" id="UP000505377"/>
    </source>
</evidence>
<evidence type="ECO:0000256" key="2">
    <source>
        <dbReference type="ARBA" id="ARBA00023125"/>
    </source>
</evidence>
<dbReference type="Pfam" id="PF12833">
    <property type="entry name" value="HTH_18"/>
    <property type="match status" value="1"/>
</dbReference>
<dbReference type="PANTHER" id="PTHR46796:SF15">
    <property type="entry name" value="BLL1074 PROTEIN"/>
    <property type="match status" value="1"/>
</dbReference>
<dbReference type="Proteomes" id="UP000505377">
    <property type="component" value="Chromosome"/>
</dbReference>
<dbReference type="Gene3D" id="1.10.10.60">
    <property type="entry name" value="Homeodomain-like"/>
    <property type="match status" value="1"/>
</dbReference>
<dbReference type="KEGG" id="pbro:HOP40_27890"/>
<dbReference type="PANTHER" id="PTHR46796">
    <property type="entry name" value="HTH-TYPE TRANSCRIPTIONAL ACTIVATOR RHAS-RELATED"/>
    <property type="match status" value="1"/>
</dbReference>
<keyword evidence="1" id="KW-0805">Transcription regulation</keyword>
<dbReference type="EMBL" id="CP053564">
    <property type="protein sequence ID" value="QJY49111.1"/>
    <property type="molecule type" value="Genomic_DNA"/>
</dbReference>
<keyword evidence="6" id="KW-1185">Reference proteome</keyword>
<dbReference type="GO" id="GO:0003700">
    <property type="term" value="F:DNA-binding transcription factor activity"/>
    <property type="evidence" value="ECO:0007669"/>
    <property type="project" value="InterPro"/>
</dbReference>
<dbReference type="SMART" id="SM00342">
    <property type="entry name" value="HTH_ARAC"/>
    <property type="match status" value="1"/>
</dbReference>
<keyword evidence="2" id="KW-0238">DNA-binding</keyword>
<protein>
    <submittedName>
        <fullName evidence="5">AraC family transcriptional regulator</fullName>
    </submittedName>
</protein>
<dbReference type="InterPro" id="IPR046532">
    <property type="entry name" value="DUF6597"/>
</dbReference>
<keyword evidence="3" id="KW-0804">Transcription</keyword>
<dbReference type="AlphaFoldDB" id="A0A6M6JSA3"/>
<sequence>MTTVLPSCCRSRLRGGGHTGAVDRDPRELDGAWTRHQRHAFAVPAPDLAPFVAAYWAVEWDYATPYRQKIVPYPQVQVTVRPGRAPEVHGVSSRHVVRVLEGRDRVVGAAFRPGVFRAVLGGPVSAVTDRVLPASAVAALAGGPDEPVDAASVERWLRGALPASGPGPAAAEAEAAVALVAADRDLTRVDRLAAATGVGVRTLQRLFAEHVGVGPKWVIRRYRLHEVTERLAAGDAVDWAGLAADLGFADQAHLSRDFAALFGEPPTTWARRYPGR</sequence>
<feature type="domain" description="HTH araC/xylS-type" evidence="4">
    <location>
        <begin position="174"/>
        <end position="272"/>
    </location>
</feature>
<evidence type="ECO:0000256" key="3">
    <source>
        <dbReference type="ARBA" id="ARBA00023163"/>
    </source>
</evidence>
<evidence type="ECO:0000256" key="1">
    <source>
        <dbReference type="ARBA" id="ARBA00023015"/>
    </source>
</evidence>